<accession>A0ABR3U5S8</accession>
<protein>
    <recommendedName>
        <fullName evidence="1">F-box domain-containing protein</fullName>
    </recommendedName>
</protein>
<evidence type="ECO:0000259" key="1">
    <source>
        <dbReference type="SMART" id="SM00256"/>
    </source>
</evidence>
<dbReference type="EMBL" id="JAKEKT020000001">
    <property type="protein sequence ID" value="KAL1652257.1"/>
    <property type="molecule type" value="Genomic_DNA"/>
</dbReference>
<sequence>MDEVLDTPELLELILSKLPVKDLLLAQNVCKTFNTAIASSPTLQQALFLRPFPATATPPSLSTSTKLFHYPGHEPTIDRWERNPLLAVAFWPWFDRSTPESIFFPLFWDYDTFKELGLADAAKRSALLRPEASWRRMLLTQPPAAELQVMLQTCNRGGTSMADATICPGNGLRMGLLYDVTCQELLASKPRALRRFRVQWHAADRKIVLHFKCIRSCTDSKRRAYLVIKDYFSDAWGETTFEWRQRGSRGSDDIFSAGDYEA</sequence>
<keyword evidence="3" id="KW-1185">Reference proteome</keyword>
<evidence type="ECO:0000313" key="2">
    <source>
        <dbReference type="EMBL" id="KAL1652257.1"/>
    </source>
</evidence>
<dbReference type="Gene3D" id="1.20.1280.50">
    <property type="match status" value="1"/>
</dbReference>
<organism evidence="2 3">
    <name type="scientific">Diplodia intermedia</name>
    <dbReference type="NCBI Taxonomy" id="856260"/>
    <lineage>
        <taxon>Eukaryota</taxon>
        <taxon>Fungi</taxon>
        <taxon>Dikarya</taxon>
        <taxon>Ascomycota</taxon>
        <taxon>Pezizomycotina</taxon>
        <taxon>Dothideomycetes</taxon>
        <taxon>Dothideomycetes incertae sedis</taxon>
        <taxon>Botryosphaeriales</taxon>
        <taxon>Botryosphaeriaceae</taxon>
        <taxon>Diplodia</taxon>
    </lineage>
</organism>
<dbReference type="SUPFAM" id="SSF81383">
    <property type="entry name" value="F-box domain"/>
    <property type="match status" value="1"/>
</dbReference>
<comment type="caution">
    <text evidence="2">The sequence shown here is derived from an EMBL/GenBank/DDBJ whole genome shotgun (WGS) entry which is preliminary data.</text>
</comment>
<name>A0ABR3U5S8_9PEZI</name>
<dbReference type="SMART" id="SM00256">
    <property type="entry name" value="FBOX"/>
    <property type="match status" value="1"/>
</dbReference>
<reference evidence="2 3" key="1">
    <citation type="journal article" date="2023" name="Plant Dis.">
        <title>First Report of Diplodia intermedia Causing Canker and Dieback Diseases on Apple Trees in Canada.</title>
        <authorList>
            <person name="Ellouze W."/>
            <person name="Ilyukhin E."/>
            <person name="Sulman M."/>
            <person name="Ali S."/>
        </authorList>
    </citation>
    <scope>NUCLEOTIDE SEQUENCE [LARGE SCALE GENOMIC DNA]</scope>
    <source>
        <strain evidence="2 3">M45-28</strain>
    </source>
</reference>
<dbReference type="Pfam" id="PF00646">
    <property type="entry name" value="F-box"/>
    <property type="match status" value="1"/>
</dbReference>
<dbReference type="Proteomes" id="UP001521184">
    <property type="component" value="Unassembled WGS sequence"/>
</dbReference>
<gene>
    <name evidence="2" type="ORF">SLS58_000384</name>
</gene>
<feature type="domain" description="F-box" evidence="1">
    <location>
        <begin position="7"/>
        <end position="46"/>
    </location>
</feature>
<dbReference type="InterPro" id="IPR001810">
    <property type="entry name" value="F-box_dom"/>
</dbReference>
<dbReference type="InterPro" id="IPR036047">
    <property type="entry name" value="F-box-like_dom_sf"/>
</dbReference>
<proteinExistence type="predicted"/>
<evidence type="ECO:0000313" key="3">
    <source>
        <dbReference type="Proteomes" id="UP001521184"/>
    </source>
</evidence>